<dbReference type="GO" id="GO:0005634">
    <property type="term" value="C:nucleus"/>
    <property type="evidence" value="ECO:0007669"/>
    <property type="project" value="UniProtKB-SubCell"/>
</dbReference>
<dbReference type="AlphaFoldDB" id="A0A9P0YUG9"/>
<dbReference type="CDD" id="cd00018">
    <property type="entry name" value="AP2"/>
    <property type="match status" value="1"/>
</dbReference>
<keyword evidence="6" id="KW-0539">Nucleus</keyword>
<dbReference type="InterPro" id="IPR016177">
    <property type="entry name" value="DNA-bd_dom_sf"/>
</dbReference>
<evidence type="ECO:0000256" key="1">
    <source>
        <dbReference type="ARBA" id="ARBA00004123"/>
    </source>
</evidence>
<keyword evidence="4" id="KW-0238">DNA-binding</keyword>
<evidence type="ECO:0000256" key="2">
    <source>
        <dbReference type="ARBA" id="ARBA00022821"/>
    </source>
</evidence>
<dbReference type="EMBL" id="CAMAPE010000010">
    <property type="protein sequence ID" value="CAH9077345.1"/>
    <property type="molecule type" value="Genomic_DNA"/>
</dbReference>
<dbReference type="InterPro" id="IPR001471">
    <property type="entry name" value="AP2/ERF_dom"/>
</dbReference>
<dbReference type="PROSITE" id="PS51032">
    <property type="entry name" value="AP2_ERF"/>
    <property type="match status" value="1"/>
</dbReference>
<evidence type="ECO:0000256" key="5">
    <source>
        <dbReference type="ARBA" id="ARBA00023163"/>
    </source>
</evidence>
<dbReference type="Proteomes" id="UP001152484">
    <property type="component" value="Unassembled WGS sequence"/>
</dbReference>
<feature type="region of interest" description="Disordered" evidence="8">
    <location>
        <begin position="120"/>
        <end position="140"/>
    </location>
</feature>
<dbReference type="InterPro" id="IPR036955">
    <property type="entry name" value="AP2/ERF_dom_sf"/>
</dbReference>
<gene>
    <name evidence="10" type="ORF">CEURO_LOCUS6281</name>
</gene>
<name>A0A9P0YUG9_CUSEU</name>
<evidence type="ECO:0000256" key="4">
    <source>
        <dbReference type="ARBA" id="ARBA00023125"/>
    </source>
</evidence>
<evidence type="ECO:0000256" key="7">
    <source>
        <dbReference type="ARBA" id="ARBA00024343"/>
    </source>
</evidence>
<dbReference type="Gene3D" id="3.30.730.10">
    <property type="entry name" value="AP2/ERF domain"/>
    <property type="match status" value="1"/>
</dbReference>
<dbReference type="GO" id="GO:0045893">
    <property type="term" value="P:positive regulation of DNA-templated transcription"/>
    <property type="evidence" value="ECO:0007669"/>
    <property type="project" value="TreeGrafter"/>
</dbReference>
<dbReference type="PANTHER" id="PTHR31241:SF41">
    <property type="entry name" value="DEHYDRATION-RESPONSIVE ELEMENT-BINDING PROTEIN 2G-LIKE"/>
    <property type="match status" value="1"/>
</dbReference>
<evidence type="ECO:0000256" key="8">
    <source>
        <dbReference type="SAM" id="MobiDB-lite"/>
    </source>
</evidence>
<dbReference type="SUPFAM" id="SSF54171">
    <property type="entry name" value="DNA-binding domain"/>
    <property type="match status" value="1"/>
</dbReference>
<accession>A0A9P0YUG9</accession>
<evidence type="ECO:0000259" key="9">
    <source>
        <dbReference type="PROSITE" id="PS51032"/>
    </source>
</evidence>
<feature type="region of interest" description="Disordered" evidence="8">
    <location>
        <begin position="1"/>
        <end position="37"/>
    </location>
</feature>
<protein>
    <recommendedName>
        <fullName evidence="9">AP2/ERF domain-containing protein</fullName>
    </recommendedName>
</protein>
<dbReference type="SMART" id="SM00380">
    <property type="entry name" value="AP2"/>
    <property type="match status" value="1"/>
</dbReference>
<keyword evidence="5" id="KW-0804">Transcription</keyword>
<dbReference type="PRINTS" id="PR00367">
    <property type="entry name" value="ETHRSPELEMNT"/>
</dbReference>
<evidence type="ECO:0000313" key="10">
    <source>
        <dbReference type="EMBL" id="CAH9077345.1"/>
    </source>
</evidence>
<evidence type="ECO:0000256" key="3">
    <source>
        <dbReference type="ARBA" id="ARBA00023015"/>
    </source>
</evidence>
<sequence>MEEGEESNRKSHNVNVTPTAAKKSNLGRSRKGCMRGKGGPENALCTFRGVRQRTWGKWVAEIREPNRGARVWLGTFNTSKEAARAYDEAARKLYGPTAKLNLPAENCDISLLLSSSSSQGSAVAGSNNSEDNYMSSSPVSSMSDGYAEDCSVLDEASVFRDRNGNYMLWETPAPSLLDDADNEQNKGWPEISSRDGGFVHCAGGRGINSVDMGGLQVPPWSY</sequence>
<reference evidence="10" key="1">
    <citation type="submission" date="2022-07" db="EMBL/GenBank/DDBJ databases">
        <authorList>
            <person name="Macas J."/>
            <person name="Novak P."/>
            <person name="Neumann P."/>
        </authorList>
    </citation>
    <scope>NUCLEOTIDE SEQUENCE</scope>
</reference>
<dbReference type="OrthoDB" id="550883at2759"/>
<comment type="similarity">
    <text evidence="7">Belongs to the AP2/ERF transcription factor family. ERF subfamily.</text>
</comment>
<keyword evidence="11" id="KW-1185">Reference proteome</keyword>
<feature type="domain" description="AP2/ERF" evidence="9">
    <location>
        <begin position="46"/>
        <end position="103"/>
    </location>
</feature>
<dbReference type="PANTHER" id="PTHR31241">
    <property type="entry name" value="DEHYDRATION-RESPONSIVE ELEMENT-BINDING PROTEIN 2C"/>
    <property type="match status" value="1"/>
</dbReference>
<dbReference type="GO" id="GO:0003700">
    <property type="term" value="F:DNA-binding transcription factor activity"/>
    <property type="evidence" value="ECO:0007669"/>
    <property type="project" value="InterPro"/>
</dbReference>
<dbReference type="Pfam" id="PF00847">
    <property type="entry name" value="AP2"/>
    <property type="match status" value="1"/>
</dbReference>
<dbReference type="FunFam" id="3.30.730.10:FF:000001">
    <property type="entry name" value="Ethylene-responsive transcription factor 2"/>
    <property type="match status" value="1"/>
</dbReference>
<organism evidence="10 11">
    <name type="scientific">Cuscuta europaea</name>
    <name type="common">European dodder</name>
    <dbReference type="NCBI Taxonomy" id="41803"/>
    <lineage>
        <taxon>Eukaryota</taxon>
        <taxon>Viridiplantae</taxon>
        <taxon>Streptophyta</taxon>
        <taxon>Embryophyta</taxon>
        <taxon>Tracheophyta</taxon>
        <taxon>Spermatophyta</taxon>
        <taxon>Magnoliopsida</taxon>
        <taxon>eudicotyledons</taxon>
        <taxon>Gunneridae</taxon>
        <taxon>Pentapetalae</taxon>
        <taxon>asterids</taxon>
        <taxon>lamiids</taxon>
        <taxon>Solanales</taxon>
        <taxon>Convolvulaceae</taxon>
        <taxon>Cuscuteae</taxon>
        <taxon>Cuscuta</taxon>
        <taxon>Cuscuta subgen. Cuscuta</taxon>
    </lineage>
</organism>
<dbReference type="GO" id="GO:0000976">
    <property type="term" value="F:transcription cis-regulatory region binding"/>
    <property type="evidence" value="ECO:0007669"/>
    <property type="project" value="TreeGrafter"/>
</dbReference>
<dbReference type="GO" id="GO:0006952">
    <property type="term" value="P:defense response"/>
    <property type="evidence" value="ECO:0007669"/>
    <property type="project" value="UniProtKB-KW"/>
</dbReference>
<comment type="subcellular location">
    <subcellularLocation>
        <location evidence="1">Nucleus</location>
    </subcellularLocation>
</comment>
<evidence type="ECO:0000313" key="11">
    <source>
        <dbReference type="Proteomes" id="UP001152484"/>
    </source>
</evidence>
<comment type="caution">
    <text evidence="10">The sequence shown here is derived from an EMBL/GenBank/DDBJ whole genome shotgun (WGS) entry which is preliminary data.</text>
</comment>
<proteinExistence type="inferred from homology"/>
<keyword evidence="3" id="KW-0805">Transcription regulation</keyword>
<evidence type="ECO:0000256" key="6">
    <source>
        <dbReference type="ARBA" id="ARBA00023242"/>
    </source>
</evidence>
<keyword evidence="2" id="KW-0611">Plant defense</keyword>